<keyword evidence="1" id="KW-0378">Hydrolase</keyword>
<dbReference type="InterPro" id="IPR036412">
    <property type="entry name" value="HAD-like_sf"/>
</dbReference>
<protein>
    <recommendedName>
        <fullName evidence="4">Haloacid dehalogenase</fullName>
    </recommendedName>
</protein>
<dbReference type="InterPro" id="IPR006439">
    <property type="entry name" value="HAD-SF_hydro_IA"/>
</dbReference>
<evidence type="ECO:0008006" key="4">
    <source>
        <dbReference type="Google" id="ProtNLM"/>
    </source>
</evidence>
<dbReference type="PRINTS" id="PR00413">
    <property type="entry name" value="HADHALOGNASE"/>
</dbReference>
<dbReference type="SUPFAM" id="SSF56784">
    <property type="entry name" value="HAD-like"/>
    <property type="match status" value="1"/>
</dbReference>
<keyword evidence="3" id="KW-1185">Reference proteome</keyword>
<name>A0ABR1PCX4_DIAER</name>
<reference evidence="2 3" key="1">
    <citation type="submission" date="2024-02" db="EMBL/GenBank/DDBJ databases">
        <title>De novo assembly and annotation of 12 fungi associated with fruit tree decline syndrome in Ontario, Canada.</title>
        <authorList>
            <person name="Sulman M."/>
            <person name="Ellouze W."/>
            <person name="Ilyukhin E."/>
        </authorList>
    </citation>
    <scope>NUCLEOTIDE SEQUENCE [LARGE SCALE GENOMIC DNA]</scope>
    <source>
        <strain evidence="2 3">M169</strain>
    </source>
</reference>
<organism evidence="2 3">
    <name type="scientific">Diaporthe eres</name>
    <name type="common">Phomopsis oblonga</name>
    <dbReference type="NCBI Taxonomy" id="83184"/>
    <lineage>
        <taxon>Eukaryota</taxon>
        <taxon>Fungi</taxon>
        <taxon>Dikarya</taxon>
        <taxon>Ascomycota</taxon>
        <taxon>Pezizomycotina</taxon>
        <taxon>Sordariomycetes</taxon>
        <taxon>Sordariomycetidae</taxon>
        <taxon>Diaporthales</taxon>
        <taxon>Diaporthaceae</taxon>
        <taxon>Diaporthe</taxon>
        <taxon>Diaporthe eres species complex</taxon>
    </lineage>
</organism>
<dbReference type="NCBIfam" id="TIGR01493">
    <property type="entry name" value="HAD-SF-IA-v2"/>
    <property type="match status" value="1"/>
</dbReference>
<dbReference type="PANTHER" id="PTHR43316">
    <property type="entry name" value="HYDROLASE, HALOACID DELAHOGENASE-RELATED"/>
    <property type="match status" value="1"/>
</dbReference>
<dbReference type="InterPro" id="IPR051540">
    <property type="entry name" value="S-2-haloacid_dehalogenase"/>
</dbReference>
<dbReference type="Gene3D" id="3.40.50.1000">
    <property type="entry name" value="HAD superfamily/HAD-like"/>
    <property type="match status" value="1"/>
</dbReference>
<dbReference type="Gene3D" id="1.10.150.240">
    <property type="entry name" value="Putative phosphatase, domain 2"/>
    <property type="match status" value="1"/>
</dbReference>
<dbReference type="InterPro" id="IPR023198">
    <property type="entry name" value="PGP-like_dom2"/>
</dbReference>
<evidence type="ECO:0000313" key="2">
    <source>
        <dbReference type="EMBL" id="KAK7732657.1"/>
    </source>
</evidence>
<sequence length="244" mass="26503">MPIKAVLFDFMGTCLDWHSAVTASLPSSLPEQTRSQFALSWRQAYFDHNAARLASDQPPEDIDISHRTTLRAQLASSPPEVQSAFASTPGAEEACIAAWHSQPAWPDVAAAIEKLRAGGIGLARDLDVLVHANGTARLQLDLCRSSGLRFDALLSSELLGVYKPAPASYRRALELLRCEAGECVQVAAHAYDTRGAKAVGMKTIYVYRWTDDINEDQTAVRLENDVYLEGMDGLAEAVARLGSS</sequence>
<dbReference type="EMBL" id="JAKNSF020000019">
    <property type="protein sequence ID" value="KAK7732657.1"/>
    <property type="molecule type" value="Genomic_DNA"/>
</dbReference>
<evidence type="ECO:0000256" key="1">
    <source>
        <dbReference type="ARBA" id="ARBA00022801"/>
    </source>
</evidence>
<evidence type="ECO:0000313" key="3">
    <source>
        <dbReference type="Proteomes" id="UP001430848"/>
    </source>
</evidence>
<accession>A0ABR1PCX4</accession>
<proteinExistence type="predicted"/>
<dbReference type="InterPro" id="IPR023214">
    <property type="entry name" value="HAD_sf"/>
</dbReference>
<gene>
    <name evidence="2" type="ORF">SLS63_004912</name>
</gene>
<dbReference type="PANTHER" id="PTHR43316:SF3">
    <property type="entry name" value="HALOACID DEHALOGENASE, TYPE II (AFU_ORTHOLOGUE AFUA_2G07750)-RELATED"/>
    <property type="match status" value="1"/>
</dbReference>
<dbReference type="Proteomes" id="UP001430848">
    <property type="component" value="Unassembled WGS sequence"/>
</dbReference>
<dbReference type="Pfam" id="PF00702">
    <property type="entry name" value="Hydrolase"/>
    <property type="match status" value="1"/>
</dbReference>
<comment type="caution">
    <text evidence="2">The sequence shown here is derived from an EMBL/GenBank/DDBJ whole genome shotgun (WGS) entry which is preliminary data.</text>
</comment>